<dbReference type="AlphaFoldDB" id="A0A5C7J9P2"/>
<organism evidence="1 2">
    <name type="scientific">Candidatus Dojkabacteria bacterium</name>
    <dbReference type="NCBI Taxonomy" id="2099670"/>
    <lineage>
        <taxon>Bacteria</taxon>
        <taxon>Candidatus Dojkabacteria</taxon>
    </lineage>
</organism>
<name>A0A5C7J9P2_9BACT</name>
<evidence type="ECO:0000313" key="1">
    <source>
        <dbReference type="EMBL" id="TXG77824.1"/>
    </source>
</evidence>
<proteinExistence type="predicted"/>
<accession>A0A5C7J9P2</accession>
<reference evidence="1 2" key="1">
    <citation type="submission" date="2018-09" db="EMBL/GenBank/DDBJ databases">
        <title>Metagenome Assembled Genomes from an Advanced Water Purification Facility.</title>
        <authorList>
            <person name="Stamps B.W."/>
            <person name="Spear J.R."/>
        </authorList>
    </citation>
    <scope>NUCLEOTIDE SEQUENCE [LARGE SCALE GENOMIC DNA]</scope>
    <source>
        <strain evidence="1">Bin_63_2</strain>
    </source>
</reference>
<gene>
    <name evidence="1" type="ORF">E6Q11_02135</name>
</gene>
<evidence type="ECO:0000313" key="2">
    <source>
        <dbReference type="Proteomes" id="UP000321026"/>
    </source>
</evidence>
<sequence length="250" mass="29224">MKIHSKFKDYYDHVLAYGQDEDVSYIRNTEIYCCPSGFYNGNFWTHNHKWFKFEQVNGKGVLNEHRMLHPIGAKWPFITILFCGKVYNAIKVDQKVIDGEIVPAQFFYDADKYARYLEMIKPVRADKYYLPSDILRVLSRNGVETNLNRTARCPVIMVADHYGDFVSLDMRQYLPYGHGTTYNVYNPKLYEVQFQKMIDPYTAYMELDMFISGVLGKTGGEMVTISDKDKVDKHGFDSKYGFRKRPGEKV</sequence>
<dbReference type="Proteomes" id="UP000321026">
    <property type="component" value="Unassembled WGS sequence"/>
</dbReference>
<comment type="caution">
    <text evidence="1">The sequence shown here is derived from an EMBL/GenBank/DDBJ whole genome shotgun (WGS) entry which is preliminary data.</text>
</comment>
<dbReference type="EMBL" id="SSDS01000036">
    <property type="protein sequence ID" value="TXG77824.1"/>
    <property type="molecule type" value="Genomic_DNA"/>
</dbReference>
<protein>
    <submittedName>
        <fullName evidence="1">Uncharacterized protein</fullName>
    </submittedName>
</protein>